<evidence type="ECO:0000256" key="14">
    <source>
        <dbReference type="HAMAP-Rule" id="MF_00052"/>
    </source>
</evidence>
<comment type="function">
    <text evidence="3 14 16">Endonuclease that specifically degrades the RNA of RNA-DNA hybrids.</text>
</comment>
<dbReference type="AlphaFoldDB" id="A0A918KJV6"/>
<evidence type="ECO:0000256" key="12">
    <source>
        <dbReference type="ARBA" id="ARBA00022801"/>
    </source>
</evidence>
<sequence>MPDFEYETQAGAHQSRIICGVDEAGRGPLSGPVVAAAVILDPGNIPEGLNDSKALSHSARERLLNVLTKNAQIGIGIAEPAEIDRINILWASMEAMRRAVENLYMSVDYALIDGNRVPPNLYCDAHAIVKGDAKSLSIAAASVVAKVTRDRLMAEANLRFPGYGWAGHKGYPTKAHKAAIDELGRSPAHRWTFGKP</sequence>
<evidence type="ECO:0000256" key="9">
    <source>
        <dbReference type="ARBA" id="ARBA00022722"/>
    </source>
</evidence>
<evidence type="ECO:0000256" key="10">
    <source>
        <dbReference type="ARBA" id="ARBA00022723"/>
    </source>
</evidence>
<dbReference type="GO" id="GO:0043137">
    <property type="term" value="P:DNA replication, removal of RNA primer"/>
    <property type="evidence" value="ECO:0007669"/>
    <property type="project" value="TreeGrafter"/>
</dbReference>
<evidence type="ECO:0000313" key="18">
    <source>
        <dbReference type="EMBL" id="GGX63960.1"/>
    </source>
</evidence>
<feature type="binding site" evidence="14 15">
    <location>
        <position position="23"/>
    </location>
    <ligand>
        <name>a divalent metal cation</name>
        <dbReference type="ChEBI" id="CHEBI:60240"/>
    </ligand>
</feature>
<dbReference type="InterPro" id="IPR036397">
    <property type="entry name" value="RNaseH_sf"/>
</dbReference>
<evidence type="ECO:0000256" key="15">
    <source>
        <dbReference type="PROSITE-ProRule" id="PRU01319"/>
    </source>
</evidence>
<dbReference type="SUPFAM" id="SSF53098">
    <property type="entry name" value="Ribonuclease H-like"/>
    <property type="match status" value="1"/>
</dbReference>
<gene>
    <name evidence="14 18" type="primary">rnhB</name>
    <name evidence="18" type="ORF">GCM10011309_12500</name>
</gene>
<dbReference type="RefSeq" id="WP_189582850.1">
    <property type="nucleotide sequence ID" value="NZ_BMYV01000001.1"/>
</dbReference>
<dbReference type="GO" id="GO:0030145">
    <property type="term" value="F:manganese ion binding"/>
    <property type="evidence" value="ECO:0007669"/>
    <property type="project" value="UniProtKB-UniRule"/>
</dbReference>
<keyword evidence="13 14" id="KW-0464">Manganese</keyword>
<dbReference type="GO" id="GO:0004523">
    <property type="term" value="F:RNA-DNA hybrid ribonuclease activity"/>
    <property type="evidence" value="ECO:0007669"/>
    <property type="project" value="UniProtKB-UniRule"/>
</dbReference>
<evidence type="ECO:0000256" key="3">
    <source>
        <dbReference type="ARBA" id="ARBA00004065"/>
    </source>
</evidence>
<dbReference type="InterPro" id="IPR001352">
    <property type="entry name" value="RNase_HII/HIII"/>
</dbReference>
<dbReference type="HAMAP" id="MF_00052_B">
    <property type="entry name" value="RNase_HII_B"/>
    <property type="match status" value="1"/>
</dbReference>
<feature type="domain" description="RNase H type-2" evidence="17">
    <location>
        <begin position="16"/>
        <end position="196"/>
    </location>
</feature>
<feature type="binding site" evidence="14 15">
    <location>
        <position position="113"/>
    </location>
    <ligand>
        <name>a divalent metal cation</name>
        <dbReference type="ChEBI" id="CHEBI:60240"/>
    </ligand>
</feature>
<evidence type="ECO:0000313" key="19">
    <source>
        <dbReference type="Proteomes" id="UP000600865"/>
    </source>
</evidence>
<evidence type="ECO:0000256" key="5">
    <source>
        <dbReference type="ARBA" id="ARBA00007383"/>
    </source>
</evidence>
<comment type="similarity">
    <text evidence="5 14 16">Belongs to the RNase HII family.</text>
</comment>
<dbReference type="EC" id="3.1.26.4" evidence="6 14"/>
<dbReference type="GO" id="GO:0006298">
    <property type="term" value="P:mismatch repair"/>
    <property type="evidence" value="ECO:0007669"/>
    <property type="project" value="TreeGrafter"/>
</dbReference>
<evidence type="ECO:0000256" key="4">
    <source>
        <dbReference type="ARBA" id="ARBA00004496"/>
    </source>
</evidence>
<dbReference type="GO" id="GO:0032299">
    <property type="term" value="C:ribonuclease H2 complex"/>
    <property type="evidence" value="ECO:0007669"/>
    <property type="project" value="TreeGrafter"/>
</dbReference>
<accession>A0A918KJV6</accession>
<dbReference type="InterPro" id="IPR022898">
    <property type="entry name" value="RNase_HII"/>
</dbReference>
<comment type="cofactor">
    <cofactor evidence="2">
        <name>Mg(2+)</name>
        <dbReference type="ChEBI" id="CHEBI:18420"/>
    </cofactor>
</comment>
<comment type="caution">
    <text evidence="18">The sequence shown here is derived from an EMBL/GenBank/DDBJ whole genome shotgun (WGS) entry which is preliminary data.</text>
</comment>
<evidence type="ECO:0000256" key="13">
    <source>
        <dbReference type="ARBA" id="ARBA00023211"/>
    </source>
</evidence>
<dbReference type="InterPro" id="IPR024567">
    <property type="entry name" value="RNase_HII/HIII_dom"/>
</dbReference>
<organism evidence="18 19">
    <name type="scientific">Litorimonas cladophorae</name>
    <dbReference type="NCBI Taxonomy" id="1220491"/>
    <lineage>
        <taxon>Bacteria</taxon>
        <taxon>Pseudomonadati</taxon>
        <taxon>Pseudomonadota</taxon>
        <taxon>Alphaproteobacteria</taxon>
        <taxon>Maricaulales</taxon>
        <taxon>Robiginitomaculaceae</taxon>
    </lineage>
</organism>
<evidence type="ECO:0000256" key="8">
    <source>
        <dbReference type="ARBA" id="ARBA00022490"/>
    </source>
</evidence>
<evidence type="ECO:0000259" key="17">
    <source>
        <dbReference type="PROSITE" id="PS51975"/>
    </source>
</evidence>
<dbReference type="Gene3D" id="3.30.420.10">
    <property type="entry name" value="Ribonuclease H-like superfamily/Ribonuclease H"/>
    <property type="match status" value="1"/>
</dbReference>
<proteinExistence type="inferred from homology"/>
<name>A0A918KJV6_9PROT</name>
<evidence type="ECO:0000256" key="11">
    <source>
        <dbReference type="ARBA" id="ARBA00022759"/>
    </source>
</evidence>
<protein>
    <recommendedName>
        <fullName evidence="7 14">Ribonuclease HII</fullName>
        <shortName evidence="14">RNase HII</shortName>
        <ecNumber evidence="6 14">3.1.26.4</ecNumber>
    </recommendedName>
</protein>
<dbReference type="PROSITE" id="PS51975">
    <property type="entry name" value="RNASE_H_2"/>
    <property type="match status" value="1"/>
</dbReference>
<dbReference type="GO" id="GO:0005737">
    <property type="term" value="C:cytoplasm"/>
    <property type="evidence" value="ECO:0007669"/>
    <property type="project" value="UniProtKB-SubCell"/>
</dbReference>
<dbReference type="NCBIfam" id="NF000595">
    <property type="entry name" value="PRK00015.1-3"/>
    <property type="match status" value="1"/>
</dbReference>
<keyword evidence="19" id="KW-1185">Reference proteome</keyword>
<comment type="catalytic activity">
    <reaction evidence="1 14 15 16">
        <text>Endonucleolytic cleavage to 5'-phosphomonoester.</text>
        <dbReference type="EC" id="3.1.26.4"/>
    </reaction>
</comment>
<keyword evidence="12 14" id="KW-0378">Hydrolase</keyword>
<evidence type="ECO:0000256" key="16">
    <source>
        <dbReference type="RuleBase" id="RU003515"/>
    </source>
</evidence>
<comment type="cofactor">
    <cofactor evidence="14 15">
        <name>Mn(2+)</name>
        <dbReference type="ChEBI" id="CHEBI:29035"/>
    </cofactor>
    <cofactor evidence="14 15">
        <name>Mg(2+)</name>
        <dbReference type="ChEBI" id="CHEBI:18420"/>
    </cofactor>
    <text evidence="14 15">Manganese or magnesium. Binds 1 divalent metal ion per monomer in the absence of substrate. May bind a second metal ion after substrate binding.</text>
</comment>
<dbReference type="InterPro" id="IPR012337">
    <property type="entry name" value="RNaseH-like_sf"/>
</dbReference>
<evidence type="ECO:0000256" key="6">
    <source>
        <dbReference type="ARBA" id="ARBA00012180"/>
    </source>
</evidence>
<keyword evidence="8 14" id="KW-0963">Cytoplasm</keyword>
<dbReference type="GO" id="GO:0003723">
    <property type="term" value="F:RNA binding"/>
    <property type="evidence" value="ECO:0007669"/>
    <property type="project" value="UniProtKB-UniRule"/>
</dbReference>
<evidence type="ECO:0000256" key="7">
    <source>
        <dbReference type="ARBA" id="ARBA00019179"/>
    </source>
</evidence>
<comment type="subcellular location">
    <subcellularLocation>
        <location evidence="4 14">Cytoplasm</location>
    </subcellularLocation>
</comment>
<dbReference type="PANTHER" id="PTHR10954:SF18">
    <property type="entry name" value="RIBONUCLEASE HII"/>
    <property type="match status" value="1"/>
</dbReference>
<evidence type="ECO:0000256" key="2">
    <source>
        <dbReference type="ARBA" id="ARBA00001946"/>
    </source>
</evidence>
<keyword evidence="9 14" id="KW-0540">Nuclease</keyword>
<dbReference type="EMBL" id="BMYV01000001">
    <property type="protein sequence ID" value="GGX63960.1"/>
    <property type="molecule type" value="Genomic_DNA"/>
</dbReference>
<keyword evidence="10 14" id="KW-0479">Metal-binding</keyword>
<dbReference type="Pfam" id="PF01351">
    <property type="entry name" value="RNase_HII"/>
    <property type="match status" value="1"/>
</dbReference>
<evidence type="ECO:0000256" key="1">
    <source>
        <dbReference type="ARBA" id="ARBA00000077"/>
    </source>
</evidence>
<dbReference type="CDD" id="cd07182">
    <property type="entry name" value="RNase_HII_bacteria_HII_like"/>
    <property type="match status" value="1"/>
</dbReference>
<feature type="binding site" evidence="14 15">
    <location>
        <position position="22"/>
    </location>
    <ligand>
        <name>a divalent metal cation</name>
        <dbReference type="ChEBI" id="CHEBI:60240"/>
    </ligand>
</feature>
<keyword evidence="11 14" id="KW-0255">Endonuclease</keyword>
<reference evidence="18 19" key="1">
    <citation type="journal article" date="2014" name="Int. J. Syst. Evol. Microbiol.">
        <title>Complete genome sequence of Corynebacterium casei LMG S-19264T (=DSM 44701T), isolated from a smear-ripened cheese.</title>
        <authorList>
            <consortium name="US DOE Joint Genome Institute (JGI-PGF)"/>
            <person name="Walter F."/>
            <person name="Albersmeier A."/>
            <person name="Kalinowski J."/>
            <person name="Ruckert C."/>
        </authorList>
    </citation>
    <scope>NUCLEOTIDE SEQUENCE [LARGE SCALE GENOMIC DNA]</scope>
    <source>
        <strain evidence="18 19">KCTC 23968</strain>
    </source>
</reference>
<dbReference type="PANTHER" id="PTHR10954">
    <property type="entry name" value="RIBONUCLEASE H2 SUBUNIT A"/>
    <property type="match status" value="1"/>
</dbReference>
<dbReference type="Proteomes" id="UP000600865">
    <property type="component" value="Unassembled WGS sequence"/>
</dbReference>